<name>A0ACB9DFC3_9ASTR</name>
<keyword evidence="2" id="KW-1185">Reference proteome</keyword>
<gene>
    <name evidence="1" type="ORF">L1987_58267</name>
</gene>
<organism evidence="1 2">
    <name type="scientific">Smallanthus sonchifolius</name>
    <dbReference type="NCBI Taxonomy" id="185202"/>
    <lineage>
        <taxon>Eukaryota</taxon>
        <taxon>Viridiplantae</taxon>
        <taxon>Streptophyta</taxon>
        <taxon>Embryophyta</taxon>
        <taxon>Tracheophyta</taxon>
        <taxon>Spermatophyta</taxon>
        <taxon>Magnoliopsida</taxon>
        <taxon>eudicotyledons</taxon>
        <taxon>Gunneridae</taxon>
        <taxon>Pentapetalae</taxon>
        <taxon>asterids</taxon>
        <taxon>campanulids</taxon>
        <taxon>Asterales</taxon>
        <taxon>Asteraceae</taxon>
        <taxon>Asteroideae</taxon>
        <taxon>Heliantheae alliance</taxon>
        <taxon>Millerieae</taxon>
        <taxon>Smallanthus</taxon>
    </lineage>
</organism>
<comment type="caution">
    <text evidence="1">The sequence shown here is derived from an EMBL/GenBank/DDBJ whole genome shotgun (WGS) entry which is preliminary data.</text>
</comment>
<proteinExistence type="predicted"/>
<reference evidence="2" key="1">
    <citation type="journal article" date="2022" name="Mol. Ecol. Resour.">
        <title>The genomes of chicory, endive, great burdock and yacon provide insights into Asteraceae palaeo-polyploidization history and plant inulin production.</title>
        <authorList>
            <person name="Fan W."/>
            <person name="Wang S."/>
            <person name="Wang H."/>
            <person name="Wang A."/>
            <person name="Jiang F."/>
            <person name="Liu H."/>
            <person name="Zhao H."/>
            <person name="Xu D."/>
            <person name="Zhang Y."/>
        </authorList>
    </citation>
    <scope>NUCLEOTIDE SEQUENCE [LARGE SCALE GENOMIC DNA]</scope>
    <source>
        <strain evidence="2">cv. Yunnan</strain>
    </source>
</reference>
<dbReference type="Proteomes" id="UP001056120">
    <property type="component" value="Linkage Group LG19"/>
</dbReference>
<evidence type="ECO:0000313" key="1">
    <source>
        <dbReference type="EMBL" id="KAI3745161.1"/>
    </source>
</evidence>
<evidence type="ECO:0000313" key="2">
    <source>
        <dbReference type="Proteomes" id="UP001056120"/>
    </source>
</evidence>
<reference evidence="1 2" key="2">
    <citation type="journal article" date="2022" name="Mol. Ecol. Resour.">
        <title>The genomes of chicory, endive, great burdock and yacon provide insights into Asteraceae paleo-polyploidization history and plant inulin production.</title>
        <authorList>
            <person name="Fan W."/>
            <person name="Wang S."/>
            <person name="Wang H."/>
            <person name="Wang A."/>
            <person name="Jiang F."/>
            <person name="Liu H."/>
            <person name="Zhao H."/>
            <person name="Xu D."/>
            <person name="Zhang Y."/>
        </authorList>
    </citation>
    <scope>NUCLEOTIDE SEQUENCE [LARGE SCALE GENOMIC DNA]</scope>
    <source>
        <strain evidence="2">cv. Yunnan</strain>
        <tissue evidence="1">Leaves</tissue>
    </source>
</reference>
<dbReference type="EMBL" id="CM042036">
    <property type="protein sequence ID" value="KAI3745161.1"/>
    <property type="molecule type" value="Genomic_DNA"/>
</dbReference>
<accession>A0ACB9DFC3</accession>
<sequence length="153" mass="16835">MSRVKSEMLPFIGRGANGVWNRVVSSIVELNDKGVIPFSCMSKWVENGMDTYFGSECWVGNDVVMKEDVVMDVFGSGVGSFIDNAKWRAHRNELGLFIDIRNSTLKVYPPPTITQSMLFEIRSCGVTAGGGYGSNKVSGSGFHSRLESELELI</sequence>
<protein>
    <submittedName>
        <fullName evidence="1">Uncharacterized protein</fullName>
    </submittedName>
</protein>